<feature type="transmembrane region" description="Helical" evidence="1">
    <location>
        <begin position="103"/>
        <end position="124"/>
    </location>
</feature>
<dbReference type="GeneID" id="92712622"/>
<protein>
    <submittedName>
        <fullName evidence="2">Uncharacterized protein</fullName>
    </submittedName>
</protein>
<evidence type="ECO:0000256" key="1">
    <source>
        <dbReference type="SAM" id="Phobius"/>
    </source>
</evidence>
<dbReference type="eggNOG" id="ENOG5030NTW">
    <property type="taxonomic scope" value="Bacteria"/>
</dbReference>
<dbReference type="EMBL" id="FQZN01000015">
    <property type="protein sequence ID" value="SHJ08643.1"/>
    <property type="molecule type" value="Genomic_DNA"/>
</dbReference>
<sequence length="250" mass="29021">MELSETEHNKAAHFFQKKNIQPEEIKSFRFMGNHYCKGEYSPETKIGASILTLQLEKEEKVFRLKKDQTAILRFLLSKGITFSNYTPQKRNEGRITEKTYRSIANIAFWFCATAMVTLLATAALNAVFDGNTIYQYKWMKETMFFILIPSCLFCVILCWNALLFQCNYVQVTSEALILKGIVFETILPYKHMRKVNFSQDFSKQPSPILELMDKDYRYRKYALRGTAFKAIDEITKTLRAAGIDATNSNR</sequence>
<keyword evidence="1" id="KW-0472">Membrane</keyword>
<dbReference type="RefSeq" id="WP_025830558.1">
    <property type="nucleotide sequence ID" value="NZ_FQZN01000015.1"/>
</dbReference>
<dbReference type="Proteomes" id="UP000184192">
    <property type="component" value="Unassembled WGS sequence"/>
</dbReference>
<name>A0A1M6GFJ4_9BACE</name>
<organism evidence="2 3">
    <name type="scientific">Bacteroides stercorirosoris</name>
    <dbReference type="NCBI Taxonomy" id="871324"/>
    <lineage>
        <taxon>Bacteria</taxon>
        <taxon>Pseudomonadati</taxon>
        <taxon>Bacteroidota</taxon>
        <taxon>Bacteroidia</taxon>
        <taxon>Bacteroidales</taxon>
        <taxon>Bacteroidaceae</taxon>
        <taxon>Bacteroides</taxon>
    </lineage>
</organism>
<evidence type="ECO:0000313" key="2">
    <source>
        <dbReference type="EMBL" id="SHJ08643.1"/>
    </source>
</evidence>
<keyword evidence="1" id="KW-1133">Transmembrane helix</keyword>
<feature type="transmembrane region" description="Helical" evidence="1">
    <location>
        <begin position="144"/>
        <end position="164"/>
    </location>
</feature>
<proteinExistence type="predicted"/>
<evidence type="ECO:0000313" key="3">
    <source>
        <dbReference type="Proteomes" id="UP000184192"/>
    </source>
</evidence>
<keyword evidence="3" id="KW-1185">Reference proteome</keyword>
<reference evidence="3" key="1">
    <citation type="submission" date="2016-11" db="EMBL/GenBank/DDBJ databases">
        <authorList>
            <person name="Varghese N."/>
            <person name="Submissions S."/>
        </authorList>
    </citation>
    <scope>NUCLEOTIDE SEQUENCE [LARGE SCALE GENOMIC DNA]</scope>
    <source>
        <strain evidence="3">DSM 26884</strain>
    </source>
</reference>
<gene>
    <name evidence="2" type="ORF">SAMN05444350_1155</name>
</gene>
<accession>A0A1M6GFJ4</accession>
<keyword evidence="1" id="KW-0812">Transmembrane</keyword>
<dbReference type="AlphaFoldDB" id="A0A1M6GFJ4"/>